<evidence type="ECO:0000256" key="1">
    <source>
        <dbReference type="SAM" id="SignalP"/>
    </source>
</evidence>
<dbReference type="EMBL" id="CP018335">
    <property type="protein sequence ID" value="APM40753.1"/>
    <property type="molecule type" value="Genomic_DNA"/>
</dbReference>
<dbReference type="InterPro" id="IPR051922">
    <property type="entry name" value="Bact_Sporulation_Assoc"/>
</dbReference>
<dbReference type="Gene3D" id="3.40.50.12090">
    <property type="match status" value="2"/>
</dbReference>
<accession>A0A1L5FCS7</accession>
<protein>
    <recommendedName>
        <fullName evidence="4">Cell wall-binding repeat 2 family protein</fullName>
    </recommendedName>
</protein>
<proteinExistence type="predicted"/>
<keyword evidence="1" id="KW-0732">Signal</keyword>
<organism evidence="2 3">
    <name type="scientific">Clostridium kluyveri</name>
    <dbReference type="NCBI Taxonomy" id="1534"/>
    <lineage>
        <taxon>Bacteria</taxon>
        <taxon>Bacillati</taxon>
        <taxon>Bacillota</taxon>
        <taxon>Clostridia</taxon>
        <taxon>Eubacteriales</taxon>
        <taxon>Clostridiaceae</taxon>
        <taxon>Clostridium</taxon>
    </lineage>
</organism>
<evidence type="ECO:0000313" key="2">
    <source>
        <dbReference type="EMBL" id="APM40753.1"/>
    </source>
</evidence>
<reference evidence="2 3" key="1">
    <citation type="submission" date="2016-12" db="EMBL/GenBank/DDBJ databases">
        <title>Complete genome sequence of Clostridium kluyveri JZZ isolated from the pit mud of a Chinese flavor liquor-making factory.</title>
        <authorList>
            <person name="Wang Y."/>
        </authorList>
    </citation>
    <scope>NUCLEOTIDE SEQUENCE [LARGE SCALE GENOMIC DNA]</scope>
    <source>
        <strain evidence="2 3">JZZ</strain>
    </source>
</reference>
<evidence type="ECO:0000313" key="3">
    <source>
        <dbReference type="Proteomes" id="UP000184604"/>
    </source>
</evidence>
<gene>
    <name evidence="2" type="ORF">BS101_19525</name>
</gene>
<dbReference type="PANTHER" id="PTHR30032">
    <property type="entry name" value="N-ACETYLMURAMOYL-L-ALANINE AMIDASE-RELATED"/>
    <property type="match status" value="1"/>
</dbReference>
<sequence length="303" mass="33112">MIKSKLILMLCAMSITFSMATKVMAANDTQRIGGSDKYDIAIEISKSGWANGSKYAVLANGENFPDALSAAPLAKKYNAPILLNSSTTLNNRVEDELKRLGVKQTFIIGGSSVISDNVKNKLQELNIKTTRLWGQNRYETSVKIAEQLDFNGQVSVANGENFPDALSIAPIAAEKSMQVILTPPNTLPESLSNYIKTNKITKTYIIGENDVVSDNIANNFPNSERIWGNSKYDTNIAVLNKFKNDLDLRNIYLANGENFPDALAAKNSSGIVLINDDMEQTTGDFISSNITSKSKTNILGVQE</sequence>
<feature type="chain" id="PRO_5012137178" description="Cell wall-binding repeat 2 family protein" evidence="1">
    <location>
        <begin position="26"/>
        <end position="303"/>
    </location>
</feature>
<dbReference type="Proteomes" id="UP000184604">
    <property type="component" value="Chromosome"/>
</dbReference>
<feature type="signal peptide" evidence="1">
    <location>
        <begin position="1"/>
        <end position="25"/>
    </location>
</feature>
<evidence type="ECO:0008006" key="4">
    <source>
        <dbReference type="Google" id="ProtNLM"/>
    </source>
</evidence>
<dbReference type="RefSeq" id="WP_073540315.1">
    <property type="nucleotide sequence ID" value="NZ_CP018335.1"/>
</dbReference>
<dbReference type="InterPro" id="IPR007253">
    <property type="entry name" value="Cell_wall-bd_2"/>
</dbReference>
<dbReference type="PANTHER" id="PTHR30032:SF8">
    <property type="entry name" value="GERMINATION-SPECIFIC N-ACETYLMURAMOYL-L-ALANINE AMIDASE"/>
    <property type="match status" value="1"/>
</dbReference>
<dbReference type="OrthoDB" id="1937221at2"/>
<name>A0A1L5FCS7_CLOKL</name>
<dbReference type="AlphaFoldDB" id="A0A1L5FCS7"/>
<dbReference type="Pfam" id="PF04122">
    <property type="entry name" value="CW_binding_2"/>
    <property type="match status" value="3"/>
</dbReference>